<dbReference type="PROSITE" id="PS50943">
    <property type="entry name" value="HTH_CROC1"/>
    <property type="match status" value="1"/>
</dbReference>
<gene>
    <name evidence="4" type="ORF">HIJ39_06390</name>
</gene>
<dbReference type="EMBL" id="JABBVZ010000015">
    <property type="protein sequence ID" value="NMP21980.1"/>
    <property type="molecule type" value="Genomic_DNA"/>
</dbReference>
<dbReference type="Proteomes" id="UP000533476">
    <property type="component" value="Unassembled WGS sequence"/>
</dbReference>
<evidence type="ECO:0000313" key="4">
    <source>
        <dbReference type="EMBL" id="NMP21980.1"/>
    </source>
</evidence>
<organism evidence="4 5">
    <name type="scientific">Sulfobacillus harzensis</name>
    <dbReference type="NCBI Taxonomy" id="2729629"/>
    <lineage>
        <taxon>Bacteria</taxon>
        <taxon>Bacillati</taxon>
        <taxon>Bacillota</taxon>
        <taxon>Clostridia</taxon>
        <taxon>Eubacteriales</taxon>
        <taxon>Clostridiales Family XVII. Incertae Sedis</taxon>
        <taxon>Sulfobacillus</taxon>
    </lineage>
</organism>
<sequence>MVGTKIRDLRKKIGLTQEQLAGPELTKSYVSQVELGRIRPSKNALEIIARRLGKPLGYFLDNDDDLRTIDVLLRASEALWMSQRLDEAATGLKEAQYLAERTGRDDILAKIQATMGRLELSRNNLAEAENHLRRALASSALEDSPVDRALSASALADVEDQKGYFNEALRWYIDSINAVQRLKPKSGARAQVLAAFGDFCRRHGEPKAALALYREAEAQASEDSPQAIEIAFKLAALVNREEGEGYWARSWQSFQSLPDGPVRARIAKEAVQASLHLGLTATAETLLRQVPVDSDGLTLGVELALMEDCSPETARLWAEHAIRESLAPDVKAKAYWALSRLQSRPEDRLQALKAAIALDPQNAGILRDYVLQVLNDNDPEQIRTLKSTLDSSDPVEIP</sequence>
<comment type="caution">
    <text evidence="4">The sequence shown here is derived from an EMBL/GenBank/DDBJ whole genome shotgun (WGS) entry which is preliminary data.</text>
</comment>
<dbReference type="Gene3D" id="1.10.260.40">
    <property type="entry name" value="lambda repressor-like DNA-binding domains"/>
    <property type="match status" value="1"/>
</dbReference>
<dbReference type="SUPFAM" id="SSF48452">
    <property type="entry name" value="TPR-like"/>
    <property type="match status" value="1"/>
</dbReference>
<dbReference type="PANTHER" id="PTHR46797">
    <property type="entry name" value="HTH-TYPE TRANSCRIPTIONAL REGULATOR"/>
    <property type="match status" value="1"/>
</dbReference>
<dbReference type="InterPro" id="IPR050807">
    <property type="entry name" value="TransReg_Diox_bact_type"/>
</dbReference>
<dbReference type="GO" id="GO:0003700">
    <property type="term" value="F:DNA-binding transcription factor activity"/>
    <property type="evidence" value="ECO:0007669"/>
    <property type="project" value="TreeGrafter"/>
</dbReference>
<protein>
    <submittedName>
        <fullName evidence="4">Helix-turn-helix transcriptional regulator</fullName>
    </submittedName>
</protein>
<dbReference type="Pfam" id="PF01381">
    <property type="entry name" value="HTH_3"/>
    <property type="match status" value="1"/>
</dbReference>
<dbReference type="InterPro" id="IPR001387">
    <property type="entry name" value="Cro/C1-type_HTH"/>
</dbReference>
<keyword evidence="1" id="KW-0238">DNA-binding</keyword>
<keyword evidence="2" id="KW-0175">Coiled coil</keyword>
<evidence type="ECO:0000256" key="2">
    <source>
        <dbReference type="SAM" id="Coils"/>
    </source>
</evidence>
<dbReference type="AlphaFoldDB" id="A0A7Y0Q241"/>
<dbReference type="PANTHER" id="PTHR46797:SF1">
    <property type="entry name" value="METHYLPHOSPHONATE SYNTHASE"/>
    <property type="match status" value="1"/>
</dbReference>
<reference evidence="4 5" key="1">
    <citation type="submission" date="2020-04" db="EMBL/GenBank/DDBJ databases">
        <authorList>
            <person name="Zhang R."/>
            <person name="Schippers A."/>
        </authorList>
    </citation>
    <scope>NUCLEOTIDE SEQUENCE [LARGE SCALE GENOMIC DNA]</scope>
    <source>
        <strain evidence="4 5">DSM 109850</strain>
    </source>
</reference>
<feature type="domain" description="HTH cro/C1-type" evidence="3">
    <location>
        <begin position="6"/>
        <end position="59"/>
    </location>
</feature>
<dbReference type="InterPro" id="IPR010982">
    <property type="entry name" value="Lambda_DNA-bd_dom_sf"/>
</dbReference>
<dbReference type="InterPro" id="IPR011990">
    <property type="entry name" value="TPR-like_helical_dom_sf"/>
</dbReference>
<keyword evidence="5" id="KW-1185">Reference proteome</keyword>
<dbReference type="RefSeq" id="WP_169097867.1">
    <property type="nucleotide sequence ID" value="NZ_JABBVZ010000015.1"/>
</dbReference>
<dbReference type="SUPFAM" id="SSF47413">
    <property type="entry name" value="lambda repressor-like DNA-binding domains"/>
    <property type="match status" value="1"/>
</dbReference>
<name>A0A7Y0Q241_9FIRM</name>
<dbReference type="GO" id="GO:0005829">
    <property type="term" value="C:cytosol"/>
    <property type="evidence" value="ECO:0007669"/>
    <property type="project" value="TreeGrafter"/>
</dbReference>
<evidence type="ECO:0000313" key="5">
    <source>
        <dbReference type="Proteomes" id="UP000533476"/>
    </source>
</evidence>
<evidence type="ECO:0000259" key="3">
    <source>
        <dbReference type="PROSITE" id="PS50943"/>
    </source>
</evidence>
<proteinExistence type="predicted"/>
<dbReference type="SMART" id="SM00530">
    <property type="entry name" value="HTH_XRE"/>
    <property type="match status" value="1"/>
</dbReference>
<evidence type="ECO:0000256" key="1">
    <source>
        <dbReference type="ARBA" id="ARBA00023125"/>
    </source>
</evidence>
<feature type="coiled-coil region" evidence="2">
    <location>
        <begin position="111"/>
        <end position="138"/>
    </location>
</feature>
<accession>A0A7Y0Q241</accession>
<dbReference type="GO" id="GO:0003677">
    <property type="term" value="F:DNA binding"/>
    <property type="evidence" value="ECO:0007669"/>
    <property type="project" value="UniProtKB-KW"/>
</dbReference>
<dbReference type="CDD" id="cd00093">
    <property type="entry name" value="HTH_XRE"/>
    <property type="match status" value="1"/>
</dbReference>
<dbReference type="Gene3D" id="1.25.40.10">
    <property type="entry name" value="Tetratricopeptide repeat domain"/>
    <property type="match status" value="1"/>
</dbReference>